<evidence type="ECO:0000313" key="2">
    <source>
        <dbReference type="EMBL" id="KAF5678143.1"/>
    </source>
</evidence>
<comment type="caution">
    <text evidence="2">The sequence shown here is derived from an EMBL/GenBank/DDBJ whole genome shotgun (WGS) entry which is preliminary data.</text>
</comment>
<dbReference type="Proteomes" id="UP000567885">
    <property type="component" value="Unassembled WGS sequence"/>
</dbReference>
<organism evidence="2 3">
    <name type="scientific">Fusarium heterosporum</name>
    <dbReference type="NCBI Taxonomy" id="42747"/>
    <lineage>
        <taxon>Eukaryota</taxon>
        <taxon>Fungi</taxon>
        <taxon>Dikarya</taxon>
        <taxon>Ascomycota</taxon>
        <taxon>Pezizomycotina</taxon>
        <taxon>Sordariomycetes</taxon>
        <taxon>Hypocreomycetidae</taxon>
        <taxon>Hypocreales</taxon>
        <taxon>Nectriaceae</taxon>
        <taxon>Fusarium</taxon>
        <taxon>Fusarium heterosporum species complex</taxon>
    </lineage>
</organism>
<protein>
    <submittedName>
        <fullName evidence="2">Uncharacterized protein</fullName>
    </submittedName>
</protein>
<feature type="compositionally biased region" description="Polar residues" evidence="1">
    <location>
        <begin position="59"/>
        <end position="70"/>
    </location>
</feature>
<keyword evidence="3" id="KW-1185">Reference proteome</keyword>
<dbReference type="EMBL" id="JAAGWQ010000020">
    <property type="protein sequence ID" value="KAF5678143.1"/>
    <property type="molecule type" value="Genomic_DNA"/>
</dbReference>
<feature type="region of interest" description="Disordered" evidence="1">
    <location>
        <begin position="1"/>
        <end position="74"/>
    </location>
</feature>
<proteinExistence type="predicted"/>
<dbReference type="AlphaFoldDB" id="A0A8H5TWU4"/>
<gene>
    <name evidence="2" type="ORF">FHETE_1373</name>
</gene>
<evidence type="ECO:0000256" key="1">
    <source>
        <dbReference type="SAM" id="MobiDB-lite"/>
    </source>
</evidence>
<evidence type="ECO:0000313" key="3">
    <source>
        <dbReference type="Proteomes" id="UP000567885"/>
    </source>
</evidence>
<sequence>MGGRKPSPNIGHLGFGTPELGTSDFGSEDQDVELNAPQTVNNTKEALPLPTQPRESPLSDISTPPSTWRPMSSCEPEQSFEDVCTAAVMVQLPERTTEAFSEQYRNIRPDGYRLYNIKADYQTTKSTLDDIYRGLIYCCYPFTNLMATAWMENLIGGASSCPPATGQFVNEDSCLGEKGNISPFNEGLRVQCGENSLLNGATEQCFGSKSGFEKYGSHPVIPISITLSSWLRQKLQELNEDAKAEDFVAEEDVSEKIDILIHKAEGKSLLNDWSRLQPNQYDEITSSHSTNYGSLRETIAKENLGEGRLRPSRNPSDGLQKFILDFRRAHVKTVKYCDTRHAKDPF</sequence>
<reference evidence="2 3" key="1">
    <citation type="submission" date="2020-05" db="EMBL/GenBank/DDBJ databases">
        <title>Identification and distribution of gene clusters putatively required for synthesis of sphingolipid metabolism inhibitors in phylogenetically diverse species of the filamentous fungus Fusarium.</title>
        <authorList>
            <person name="Kim H.-S."/>
            <person name="Busman M."/>
            <person name="Brown D.W."/>
            <person name="Divon H."/>
            <person name="Uhlig S."/>
            <person name="Proctor R.H."/>
        </authorList>
    </citation>
    <scope>NUCLEOTIDE SEQUENCE [LARGE SCALE GENOMIC DNA]</scope>
    <source>
        <strain evidence="2 3">NRRL 20693</strain>
    </source>
</reference>
<accession>A0A8H5TWU4</accession>
<name>A0A8H5TWU4_FUSHE</name>